<dbReference type="AlphaFoldDB" id="A0A150HUI1"/>
<evidence type="ECO:0000313" key="2">
    <source>
        <dbReference type="Proteomes" id="UP000075544"/>
    </source>
</evidence>
<proteinExistence type="predicted"/>
<dbReference type="EMBL" id="JRHX01000052">
    <property type="protein sequence ID" value="KXZ70559.1"/>
    <property type="molecule type" value="Genomic_DNA"/>
</dbReference>
<comment type="caution">
    <text evidence="1">The sequence shown here is derived from an EMBL/GenBank/DDBJ whole genome shotgun (WGS) entry which is preliminary data.</text>
</comment>
<dbReference type="PATRIC" id="fig|52133.19.peg.1852"/>
<name>A0A150HUI1_9GAMM</name>
<organism evidence="1 2">
    <name type="scientific">Acinetobacter venetianus</name>
    <dbReference type="NCBI Taxonomy" id="52133"/>
    <lineage>
        <taxon>Bacteria</taxon>
        <taxon>Pseudomonadati</taxon>
        <taxon>Pseudomonadota</taxon>
        <taxon>Gammaproteobacteria</taxon>
        <taxon>Moraxellales</taxon>
        <taxon>Moraxellaceae</taxon>
        <taxon>Acinetobacter</taxon>
    </lineage>
</organism>
<accession>A0A150HUI1</accession>
<protein>
    <submittedName>
        <fullName evidence="1">Uncharacterized protein</fullName>
    </submittedName>
</protein>
<evidence type="ECO:0000313" key="1">
    <source>
        <dbReference type="EMBL" id="KXZ70559.1"/>
    </source>
</evidence>
<reference evidence="1 2" key="1">
    <citation type="journal article" date="2016" name="Sci. Rep.">
        <title>Genomic and phenotypic characterization of the species Acinetobacter venetianus.</title>
        <authorList>
            <person name="Fondi M."/>
            <person name="Maida I."/>
            <person name="Perrin E."/>
            <person name="Orlandini V."/>
            <person name="La Torre L."/>
            <person name="Bosi E."/>
            <person name="Negroni A."/>
            <person name="Zanaroli G."/>
            <person name="Fava F."/>
            <person name="Decorosi F."/>
            <person name="Giovannetti L."/>
            <person name="Viti C."/>
            <person name="Vaneechoutte M."/>
            <person name="Dijkshoorn L."/>
            <person name="Fani R."/>
        </authorList>
    </citation>
    <scope>NUCLEOTIDE SEQUENCE [LARGE SCALE GENOMIC DNA]</scope>
    <source>
        <strain evidence="1 2">LUH13518</strain>
    </source>
</reference>
<gene>
    <name evidence="1" type="ORF">AVENLUH13518_01824</name>
</gene>
<dbReference type="Proteomes" id="UP000075544">
    <property type="component" value="Unassembled WGS sequence"/>
</dbReference>
<sequence>MQKKFTEEDLLKLSVQELLDLFRTLSAPTMEEMNGEYAAYLLAQPTWLADKIGHITLNNYFRRWLSKAFRPLNATSGQGYNTFQQGHRIVQCYPMMTMIATSRFDNRPAYQLIYRHFHSVCGSINMVDEIRRVSPNLYLGIGTYGFTHNQRHIPYPFLLRGPHTPYRGDIGRKRNGFQISSREIPRLF</sequence>